<feature type="region of interest" description="Disordered" evidence="1">
    <location>
        <begin position="1"/>
        <end position="38"/>
    </location>
</feature>
<dbReference type="Proteomes" id="UP001500177">
    <property type="component" value="Unassembled WGS sequence"/>
</dbReference>
<feature type="compositionally biased region" description="Polar residues" evidence="1">
    <location>
        <begin position="11"/>
        <end position="21"/>
    </location>
</feature>
<accession>A0ABP4LGE6</accession>
<evidence type="ECO:0000256" key="1">
    <source>
        <dbReference type="SAM" id="MobiDB-lite"/>
    </source>
</evidence>
<evidence type="ECO:0000313" key="2">
    <source>
        <dbReference type="EMBL" id="GAA1523272.1"/>
    </source>
</evidence>
<proteinExistence type="predicted"/>
<sequence>MDGFDGIGNSPLDSQLGQSRTHLGLAPGGWGREPDDGNVEIEGLLEQKIDLGPGGQADDRVLVPVFGEDIKGLGADRTG</sequence>
<name>A0ABP4LGE6_9MICO</name>
<organism evidence="2 3">
    <name type="scientific">Brevibacterium permense</name>
    <dbReference type="NCBI Taxonomy" id="234834"/>
    <lineage>
        <taxon>Bacteria</taxon>
        <taxon>Bacillati</taxon>
        <taxon>Actinomycetota</taxon>
        <taxon>Actinomycetes</taxon>
        <taxon>Micrococcales</taxon>
        <taxon>Brevibacteriaceae</taxon>
        <taxon>Brevibacterium</taxon>
    </lineage>
</organism>
<keyword evidence="3" id="KW-1185">Reference proteome</keyword>
<dbReference type="EMBL" id="BAAALX010000017">
    <property type="protein sequence ID" value="GAA1523272.1"/>
    <property type="molecule type" value="Genomic_DNA"/>
</dbReference>
<protein>
    <submittedName>
        <fullName evidence="2">Uncharacterized protein</fullName>
    </submittedName>
</protein>
<gene>
    <name evidence="2" type="ORF">GCM10009690_28230</name>
</gene>
<reference evidence="3" key="1">
    <citation type="journal article" date="2019" name="Int. J. Syst. Evol. Microbiol.">
        <title>The Global Catalogue of Microorganisms (GCM) 10K type strain sequencing project: providing services to taxonomists for standard genome sequencing and annotation.</title>
        <authorList>
            <consortium name="The Broad Institute Genomics Platform"/>
            <consortium name="The Broad Institute Genome Sequencing Center for Infectious Disease"/>
            <person name="Wu L."/>
            <person name="Ma J."/>
        </authorList>
    </citation>
    <scope>NUCLEOTIDE SEQUENCE [LARGE SCALE GENOMIC DNA]</scope>
    <source>
        <strain evidence="3">JCM 13318</strain>
    </source>
</reference>
<comment type="caution">
    <text evidence="2">The sequence shown here is derived from an EMBL/GenBank/DDBJ whole genome shotgun (WGS) entry which is preliminary data.</text>
</comment>
<evidence type="ECO:0000313" key="3">
    <source>
        <dbReference type="Proteomes" id="UP001500177"/>
    </source>
</evidence>